<dbReference type="RefSeq" id="WP_264730263.1">
    <property type="nucleotide sequence ID" value="NZ_JAPDNR010000001.1"/>
</dbReference>
<dbReference type="InterPro" id="IPR000182">
    <property type="entry name" value="GNAT_dom"/>
</dbReference>
<name>A0ABT3IKT7_9BACT</name>
<organism evidence="2 3">
    <name type="scientific">Chitinophaga nivalis</name>
    <dbReference type="NCBI Taxonomy" id="2991709"/>
    <lineage>
        <taxon>Bacteria</taxon>
        <taxon>Pseudomonadati</taxon>
        <taxon>Bacteroidota</taxon>
        <taxon>Chitinophagia</taxon>
        <taxon>Chitinophagales</taxon>
        <taxon>Chitinophagaceae</taxon>
        <taxon>Chitinophaga</taxon>
    </lineage>
</organism>
<sequence>MQFLKSTPEDISVIMELYEAATAYQHLYTDRVWKGFDPAMIEREIAEGRQWKIVIDQQVACVFLITESDPYIWLEMNADPAVYIHRISTNPAFRGNSFVKHIINWAKEFAREQNKLFIRVDTGCPNPKLEDYYLRCGFTPKGITHVGETDTLPKHYQNNDYALFEMKVDA</sequence>
<feature type="domain" description="N-acetyltransferase" evidence="1">
    <location>
        <begin position="1"/>
        <end position="170"/>
    </location>
</feature>
<keyword evidence="3" id="KW-1185">Reference proteome</keyword>
<evidence type="ECO:0000313" key="2">
    <source>
        <dbReference type="EMBL" id="MCW3484553.1"/>
    </source>
</evidence>
<dbReference type="InterPro" id="IPR016181">
    <property type="entry name" value="Acyl_CoA_acyltransferase"/>
</dbReference>
<dbReference type="Pfam" id="PF00583">
    <property type="entry name" value="Acetyltransf_1"/>
    <property type="match status" value="1"/>
</dbReference>
<gene>
    <name evidence="2" type="ORF">OL497_11650</name>
</gene>
<proteinExistence type="predicted"/>
<protein>
    <submittedName>
        <fullName evidence="2">GNAT family N-acetyltransferase</fullName>
    </submittedName>
</protein>
<dbReference type="EMBL" id="JAPDNS010000001">
    <property type="protein sequence ID" value="MCW3484553.1"/>
    <property type="molecule type" value="Genomic_DNA"/>
</dbReference>
<dbReference type="Proteomes" id="UP001207742">
    <property type="component" value="Unassembled WGS sequence"/>
</dbReference>
<evidence type="ECO:0000313" key="3">
    <source>
        <dbReference type="Proteomes" id="UP001207742"/>
    </source>
</evidence>
<dbReference type="SUPFAM" id="SSF55729">
    <property type="entry name" value="Acyl-CoA N-acyltransferases (Nat)"/>
    <property type="match status" value="1"/>
</dbReference>
<accession>A0ABT3IKT7</accession>
<evidence type="ECO:0000259" key="1">
    <source>
        <dbReference type="PROSITE" id="PS51186"/>
    </source>
</evidence>
<dbReference type="CDD" id="cd04301">
    <property type="entry name" value="NAT_SF"/>
    <property type="match status" value="1"/>
</dbReference>
<dbReference type="Gene3D" id="3.40.630.30">
    <property type="match status" value="1"/>
</dbReference>
<reference evidence="2 3" key="1">
    <citation type="submission" date="2022-10" db="EMBL/GenBank/DDBJ databases">
        <title>Chitinophaga nivalis PC15 sp. nov., isolated from Pyeongchang county, South Korea.</title>
        <authorList>
            <person name="Trinh H.N."/>
        </authorList>
    </citation>
    <scope>NUCLEOTIDE SEQUENCE [LARGE SCALE GENOMIC DNA]</scope>
    <source>
        <strain evidence="2 3">PC14</strain>
    </source>
</reference>
<dbReference type="PROSITE" id="PS51186">
    <property type="entry name" value="GNAT"/>
    <property type="match status" value="1"/>
</dbReference>
<comment type="caution">
    <text evidence="2">The sequence shown here is derived from an EMBL/GenBank/DDBJ whole genome shotgun (WGS) entry which is preliminary data.</text>
</comment>